<evidence type="ECO:0000256" key="1">
    <source>
        <dbReference type="SAM" id="Phobius"/>
    </source>
</evidence>
<reference evidence="2 3" key="1">
    <citation type="submission" date="2018-10" db="EMBL/GenBank/DDBJ databases">
        <title>Oceanobacillus sp. YLB-02 draft genome.</title>
        <authorList>
            <person name="Yu L."/>
        </authorList>
    </citation>
    <scope>NUCLEOTIDE SEQUENCE [LARGE SCALE GENOMIC DNA]</scope>
    <source>
        <strain evidence="2 3">YLB-02</strain>
    </source>
</reference>
<dbReference type="AlphaFoldDB" id="A0A498DA22"/>
<dbReference type="RefSeq" id="WP_121523067.1">
    <property type="nucleotide sequence ID" value="NZ_RCHR01000003.1"/>
</dbReference>
<comment type="caution">
    <text evidence="2">The sequence shown here is derived from an EMBL/GenBank/DDBJ whole genome shotgun (WGS) entry which is preliminary data.</text>
</comment>
<protein>
    <submittedName>
        <fullName evidence="2">DUF2269 family protein</fullName>
    </submittedName>
</protein>
<proteinExistence type="predicted"/>
<dbReference type="Proteomes" id="UP000270219">
    <property type="component" value="Unassembled WGS sequence"/>
</dbReference>
<feature type="transmembrane region" description="Helical" evidence="1">
    <location>
        <begin position="76"/>
        <end position="97"/>
    </location>
</feature>
<dbReference type="EMBL" id="RCHR01000003">
    <property type="protein sequence ID" value="RLL45481.1"/>
    <property type="molecule type" value="Genomic_DNA"/>
</dbReference>
<keyword evidence="1" id="KW-1133">Transmembrane helix</keyword>
<dbReference type="InterPro" id="IPR018729">
    <property type="entry name" value="DUF2269_transmembrane"/>
</dbReference>
<accession>A0A498DA22</accession>
<dbReference type="OrthoDB" id="1493393at2"/>
<evidence type="ECO:0000313" key="3">
    <source>
        <dbReference type="Proteomes" id="UP000270219"/>
    </source>
</evidence>
<name>A0A498DA22_9BACI</name>
<keyword evidence="1" id="KW-0472">Membrane</keyword>
<keyword evidence="3" id="KW-1185">Reference proteome</keyword>
<gene>
    <name evidence="2" type="ORF">D8M04_11580</name>
</gene>
<sequence length="149" mass="16696">MDFYSFLVGIHVTSAIIAIGPLFIVHHLYRKPKDKQSFLIAHVTAGKISRGIDAGFGLQLVTGLLMGVLHQALFQMLWYNLSISLFFFTGLYFNFVVKRKVEALRKVVDSYEGTEIPSAYFSSLKKVAAYEWGGKGLVCAIILLMVFKP</sequence>
<organism evidence="2 3">
    <name type="scientific">Oceanobacillus piezotolerans</name>
    <dbReference type="NCBI Taxonomy" id="2448030"/>
    <lineage>
        <taxon>Bacteria</taxon>
        <taxon>Bacillati</taxon>
        <taxon>Bacillota</taxon>
        <taxon>Bacilli</taxon>
        <taxon>Bacillales</taxon>
        <taxon>Bacillaceae</taxon>
        <taxon>Oceanobacillus</taxon>
    </lineage>
</organism>
<dbReference type="Pfam" id="PF10027">
    <property type="entry name" value="DUF2269"/>
    <property type="match status" value="1"/>
</dbReference>
<evidence type="ECO:0000313" key="2">
    <source>
        <dbReference type="EMBL" id="RLL45481.1"/>
    </source>
</evidence>
<keyword evidence="1" id="KW-0812">Transmembrane</keyword>
<feature type="transmembrane region" description="Helical" evidence="1">
    <location>
        <begin position="6"/>
        <end position="29"/>
    </location>
</feature>